<sequence length="134" mass="15206">VYPTPLHDVKNLSKILNGPRILFKREDLSGLAFGGNKTRMFEYSLAKAIDSNCDCVIAGAAVQSNYCRQLAAACAKYNLKLYLVLRPIRGKDDFIKQGNVLLDYLLGANIEIIEENSPERQQKLQYHFYLAFLF</sequence>
<comment type="caution">
    <text evidence="5">The sequence shown here is derived from an EMBL/GenBank/DDBJ whole genome shotgun (WGS) entry which is preliminary data.</text>
</comment>
<comment type="similarity">
    <text evidence="2">Belongs to the ACC deaminase/D-cysteine desulfhydrase family.</text>
</comment>
<dbReference type="InterPro" id="IPR036052">
    <property type="entry name" value="TrpB-like_PALP_sf"/>
</dbReference>
<evidence type="ECO:0000313" key="5">
    <source>
        <dbReference type="EMBL" id="GAJ24515.1"/>
    </source>
</evidence>
<evidence type="ECO:0000256" key="3">
    <source>
        <dbReference type="ARBA" id="ARBA00022898"/>
    </source>
</evidence>
<dbReference type="InterPro" id="IPR027278">
    <property type="entry name" value="ACCD_DCysDesulf"/>
</dbReference>
<dbReference type="InterPro" id="IPR001926">
    <property type="entry name" value="TrpB-like_PALP"/>
</dbReference>
<keyword evidence="3" id="KW-0663">Pyridoxal phosphate</keyword>
<dbReference type="EMBL" id="BARW01038769">
    <property type="protein sequence ID" value="GAJ24515.1"/>
    <property type="molecule type" value="Genomic_DNA"/>
</dbReference>
<evidence type="ECO:0000256" key="1">
    <source>
        <dbReference type="ARBA" id="ARBA00001933"/>
    </source>
</evidence>
<proteinExistence type="inferred from homology"/>
<evidence type="ECO:0000259" key="4">
    <source>
        <dbReference type="Pfam" id="PF00291"/>
    </source>
</evidence>
<name>X1W2Y5_9ZZZZ</name>
<reference evidence="5" key="1">
    <citation type="journal article" date="2014" name="Front. Microbiol.">
        <title>High frequency of phylogenetically diverse reductive dehalogenase-homologous genes in deep subseafloor sedimentary metagenomes.</title>
        <authorList>
            <person name="Kawai M."/>
            <person name="Futagami T."/>
            <person name="Toyoda A."/>
            <person name="Takaki Y."/>
            <person name="Nishi S."/>
            <person name="Hori S."/>
            <person name="Arai W."/>
            <person name="Tsubouchi T."/>
            <person name="Morono Y."/>
            <person name="Uchiyama I."/>
            <person name="Ito T."/>
            <person name="Fujiyama A."/>
            <person name="Inagaki F."/>
            <person name="Takami H."/>
        </authorList>
    </citation>
    <scope>NUCLEOTIDE SEQUENCE</scope>
    <source>
        <strain evidence="5">Expedition CK06-06</strain>
    </source>
</reference>
<dbReference type="Gene3D" id="3.40.50.1100">
    <property type="match status" value="1"/>
</dbReference>
<protein>
    <recommendedName>
        <fullName evidence="4">Tryptophan synthase beta chain-like PALP domain-containing protein</fullName>
    </recommendedName>
</protein>
<evidence type="ECO:0000256" key="2">
    <source>
        <dbReference type="ARBA" id="ARBA00008639"/>
    </source>
</evidence>
<dbReference type="AlphaFoldDB" id="X1W2Y5"/>
<dbReference type="PANTHER" id="PTHR43780:SF2">
    <property type="entry name" value="1-AMINOCYCLOPROPANE-1-CARBOXYLATE DEAMINASE-RELATED"/>
    <property type="match status" value="1"/>
</dbReference>
<feature type="non-terminal residue" evidence="5">
    <location>
        <position position="1"/>
    </location>
</feature>
<dbReference type="SUPFAM" id="SSF53686">
    <property type="entry name" value="Tryptophan synthase beta subunit-like PLP-dependent enzymes"/>
    <property type="match status" value="1"/>
</dbReference>
<dbReference type="PANTHER" id="PTHR43780">
    <property type="entry name" value="1-AMINOCYCLOPROPANE-1-CARBOXYLATE DEAMINASE-RELATED"/>
    <property type="match status" value="1"/>
</dbReference>
<organism evidence="5">
    <name type="scientific">marine sediment metagenome</name>
    <dbReference type="NCBI Taxonomy" id="412755"/>
    <lineage>
        <taxon>unclassified sequences</taxon>
        <taxon>metagenomes</taxon>
        <taxon>ecological metagenomes</taxon>
    </lineage>
</organism>
<accession>X1W2Y5</accession>
<gene>
    <name evidence="5" type="ORF">S12H4_59360</name>
</gene>
<feature type="domain" description="Tryptophan synthase beta chain-like PALP" evidence="4">
    <location>
        <begin position="2"/>
        <end position="123"/>
    </location>
</feature>
<dbReference type="Pfam" id="PF00291">
    <property type="entry name" value="PALP"/>
    <property type="match status" value="1"/>
</dbReference>
<dbReference type="GO" id="GO:0019148">
    <property type="term" value="F:D-cysteine desulfhydrase activity"/>
    <property type="evidence" value="ECO:0007669"/>
    <property type="project" value="TreeGrafter"/>
</dbReference>
<comment type="cofactor">
    <cofactor evidence="1">
        <name>pyridoxal 5'-phosphate</name>
        <dbReference type="ChEBI" id="CHEBI:597326"/>
    </cofactor>
</comment>